<sequence>MYIEKGTDNGANPMFLMEFMEITNLRDVIFVPYCITMQNVFQLFSPHLLAEKLKDLTEQIDPSLHKGERQAAKALLAQMKYFASIEDKVKEKLLELM</sequence>
<dbReference type="InterPro" id="IPR009073">
    <property type="entry name" value="HscB_oligo_C"/>
</dbReference>
<organism evidence="3 4">
    <name type="scientific">Oncorhynchus kisutch</name>
    <name type="common">Coho salmon</name>
    <name type="synonym">Salmo kisutch</name>
    <dbReference type="NCBI Taxonomy" id="8019"/>
    <lineage>
        <taxon>Eukaryota</taxon>
        <taxon>Metazoa</taxon>
        <taxon>Chordata</taxon>
        <taxon>Craniata</taxon>
        <taxon>Vertebrata</taxon>
        <taxon>Euteleostomi</taxon>
        <taxon>Actinopterygii</taxon>
        <taxon>Neopterygii</taxon>
        <taxon>Teleostei</taxon>
        <taxon>Protacanthopterygii</taxon>
        <taxon>Salmoniformes</taxon>
        <taxon>Salmonidae</taxon>
        <taxon>Salmoninae</taxon>
        <taxon>Oncorhynchus</taxon>
    </lineage>
</organism>
<evidence type="ECO:0000313" key="4">
    <source>
        <dbReference type="Proteomes" id="UP000694557"/>
    </source>
</evidence>
<feature type="domain" description="Co-chaperone HscB C-terminal oligomerisation" evidence="2">
    <location>
        <begin position="50"/>
        <end position="90"/>
    </location>
</feature>
<keyword evidence="4" id="KW-1185">Reference proteome</keyword>
<accession>A0A8C7HMK8</accession>
<dbReference type="Ensembl" id="ENSOKIT00005063561.1">
    <property type="protein sequence ID" value="ENSOKIP00005059781.1"/>
    <property type="gene ID" value="ENSOKIG00005025672.1"/>
</dbReference>
<reference evidence="3" key="2">
    <citation type="submission" date="2025-09" db="UniProtKB">
        <authorList>
            <consortium name="Ensembl"/>
        </authorList>
    </citation>
    <scope>IDENTIFICATION</scope>
</reference>
<dbReference type="Pfam" id="PF07743">
    <property type="entry name" value="HSCB_C"/>
    <property type="match status" value="1"/>
</dbReference>
<protein>
    <recommendedName>
        <fullName evidence="2">Co-chaperone HscB C-terminal oligomerisation domain-containing protein</fullName>
    </recommendedName>
</protein>
<evidence type="ECO:0000256" key="1">
    <source>
        <dbReference type="ARBA" id="ARBA00023186"/>
    </source>
</evidence>
<reference evidence="3" key="1">
    <citation type="submission" date="2025-08" db="UniProtKB">
        <authorList>
            <consortium name="Ensembl"/>
        </authorList>
    </citation>
    <scope>IDENTIFICATION</scope>
</reference>
<evidence type="ECO:0000313" key="3">
    <source>
        <dbReference type="Ensembl" id="ENSOKIP00005059781.1"/>
    </source>
</evidence>
<dbReference type="AlphaFoldDB" id="A0A8C7HMK8"/>
<dbReference type="SUPFAM" id="SSF47144">
    <property type="entry name" value="HSC20 (HSCB), C-terminal oligomerisation domain"/>
    <property type="match status" value="1"/>
</dbReference>
<dbReference type="InterPro" id="IPR036386">
    <property type="entry name" value="HscB_C_sf"/>
</dbReference>
<proteinExistence type="predicted"/>
<dbReference type="GO" id="GO:0051259">
    <property type="term" value="P:protein complex oligomerization"/>
    <property type="evidence" value="ECO:0007669"/>
    <property type="project" value="InterPro"/>
</dbReference>
<dbReference type="GeneTree" id="ENSGT01010000229661"/>
<name>A0A8C7HMK8_ONCKI</name>
<dbReference type="Proteomes" id="UP000694557">
    <property type="component" value="Unassembled WGS sequence"/>
</dbReference>
<keyword evidence="1" id="KW-0143">Chaperone</keyword>
<dbReference type="Gene3D" id="1.20.1280.20">
    <property type="entry name" value="HscB, C-terminal domain"/>
    <property type="match status" value="1"/>
</dbReference>
<evidence type="ECO:0000259" key="2">
    <source>
        <dbReference type="Pfam" id="PF07743"/>
    </source>
</evidence>